<dbReference type="CAZy" id="GT4">
    <property type="family name" value="Glycosyltransferase Family 4"/>
</dbReference>
<dbReference type="KEGG" id="rbi:RB2501_01166"/>
<dbReference type="InterPro" id="IPR028098">
    <property type="entry name" value="Glyco_trans_4-like_N"/>
</dbReference>
<dbReference type="RefSeq" id="WP_015755431.1">
    <property type="nucleotide sequence ID" value="NC_013222.1"/>
</dbReference>
<reference evidence="4 5" key="1">
    <citation type="journal article" date="2009" name="J. Bacteriol.">
        <title>Complete genome sequence of Robiginitalea biformata HTCC2501.</title>
        <authorList>
            <person name="Oh H.M."/>
            <person name="Giovannoni S.J."/>
            <person name="Lee K."/>
            <person name="Ferriera S."/>
            <person name="Johnson J."/>
            <person name="Cho J.C."/>
        </authorList>
    </citation>
    <scope>NUCLEOTIDE SEQUENCE [LARGE SCALE GENOMIC DNA]</scope>
    <source>
        <strain evidence="5">ATCC BAA-864 / HTCC2501 / KCTC 12146</strain>
    </source>
</reference>
<dbReference type="Pfam" id="PF00534">
    <property type="entry name" value="Glycos_transf_1"/>
    <property type="match status" value="1"/>
</dbReference>
<feature type="domain" description="Glycosyltransferase subfamily 4-like N-terminal" evidence="3">
    <location>
        <begin position="39"/>
        <end position="145"/>
    </location>
</feature>
<evidence type="ECO:0000259" key="3">
    <source>
        <dbReference type="Pfam" id="PF13439"/>
    </source>
</evidence>
<dbReference type="OrthoDB" id="798298at2"/>
<dbReference type="AlphaFoldDB" id="A4CP26"/>
<evidence type="ECO:0000256" key="1">
    <source>
        <dbReference type="ARBA" id="ARBA00022679"/>
    </source>
</evidence>
<dbReference type="Proteomes" id="UP000009049">
    <property type="component" value="Chromosome"/>
</dbReference>
<sequence length="328" mass="37909">MSEIALLFRHKIMGRNSIENVLKPLERFPGINRIELPYDLNSLFNAFRLINFSFGIKEKNIHITGDVHYMAAFLFWKKSIITVHDCNHYEQLHGLRKFLYGLIWFRLPFFFSNQIVAISPFTKSQLRQHFNVPERKIHVIPNAISKDVTKKHRTVDYFDRTFTILVIGTSHNKNIERLILAVSNQENLQLDIVGKLGNSIIELMRTHNISYVNSYGIPKSTLKKKYLASDLLFFASTKEGFGLPILEAQNYGLPVISSTTTSMPYVAGEGAILVNPYDIDSIRKAIKEVRSNADLRLELVQKGYQNLNRFNVNVFVNEYRSLYSKIFN</sequence>
<evidence type="ECO:0000313" key="5">
    <source>
        <dbReference type="Proteomes" id="UP000009049"/>
    </source>
</evidence>
<dbReference type="Pfam" id="PF13439">
    <property type="entry name" value="Glyco_transf_4"/>
    <property type="match status" value="1"/>
</dbReference>
<organism evidence="4 5">
    <name type="scientific">Robiginitalea biformata (strain ATCC BAA-864 / DSM 15991 / KCTC 12146 / HTCC2501)</name>
    <dbReference type="NCBI Taxonomy" id="313596"/>
    <lineage>
        <taxon>Bacteria</taxon>
        <taxon>Pseudomonadati</taxon>
        <taxon>Bacteroidota</taxon>
        <taxon>Flavobacteriia</taxon>
        <taxon>Flavobacteriales</taxon>
        <taxon>Flavobacteriaceae</taxon>
        <taxon>Robiginitalea</taxon>
    </lineage>
</organism>
<dbReference type="eggNOG" id="COG0438">
    <property type="taxonomic scope" value="Bacteria"/>
</dbReference>
<evidence type="ECO:0000259" key="2">
    <source>
        <dbReference type="Pfam" id="PF00534"/>
    </source>
</evidence>
<dbReference type="HOGENOM" id="CLU_009583_27_1_10"/>
<dbReference type="GO" id="GO:0016757">
    <property type="term" value="F:glycosyltransferase activity"/>
    <property type="evidence" value="ECO:0007669"/>
    <property type="project" value="UniProtKB-KW"/>
</dbReference>
<dbReference type="EMBL" id="CP001712">
    <property type="protein sequence ID" value="EAR14643.1"/>
    <property type="molecule type" value="Genomic_DNA"/>
</dbReference>
<dbReference type="PANTHER" id="PTHR46401">
    <property type="entry name" value="GLYCOSYLTRANSFERASE WBBK-RELATED"/>
    <property type="match status" value="1"/>
</dbReference>
<gene>
    <name evidence="4" type="ordered locus">RB2501_01166</name>
</gene>
<dbReference type="InterPro" id="IPR001296">
    <property type="entry name" value="Glyco_trans_1"/>
</dbReference>
<dbReference type="PANTHER" id="PTHR46401:SF2">
    <property type="entry name" value="GLYCOSYLTRANSFERASE WBBK-RELATED"/>
    <property type="match status" value="1"/>
</dbReference>
<proteinExistence type="predicted"/>
<keyword evidence="1 4" id="KW-0808">Transferase</keyword>
<keyword evidence="5" id="KW-1185">Reference proteome</keyword>
<accession>A4CP26</accession>
<dbReference type="CDD" id="cd03809">
    <property type="entry name" value="GT4_MtfB-like"/>
    <property type="match status" value="1"/>
</dbReference>
<dbReference type="Gene3D" id="3.40.50.2000">
    <property type="entry name" value="Glycogen Phosphorylase B"/>
    <property type="match status" value="2"/>
</dbReference>
<dbReference type="STRING" id="313596.RB2501_01166"/>
<evidence type="ECO:0000313" key="4">
    <source>
        <dbReference type="EMBL" id="EAR14643.1"/>
    </source>
</evidence>
<protein>
    <submittedName>
        <fullName evidence="4">Mannosyltransferase</fullName>
    </submittedName>
</protein>
<name>A4CP26_ROBBH</name>
<keyword evidence="4" id="KW-0328">Glycosyltransferase</keyword>
<dbReference type="SUPFAM" id="SSF53756">
    <property type="entry name" value="UDP-Glycosyltransferase/glycogen phosphorylase"/>
    <property type="match status" value="1"/>
</dbReference>
<dbReference type="GO" id="GO:0009103">
    <property type="term" value="P:lipopolysaccharide biosynthetic process"/>
    <property type="evidence" value="ECO:0007669"/>
    <property type="project" value="TreeGrafter"/>
</dbReference>
<feature type="domain" description="Glycosyl transferase family 1" evidence="2">
    <location>
        <begin position="163"/>
        <end position="305"/>
    </location>
</feature>